<sequence length="143" mass="16099">MALLNFKIVNVVASTKIKGRVNVEKLSNIKKNATYEPEIFNGLIYRKKEPKISFIIFSSGTISSVGAKSLDLAKNEIILMVNYIKKLGCIIGEKILGEIKIVNIVATVNINMKLDLNMLTSKLENYIYEPEQFPGIIFKPYND</sequence>
<dbReference type="Pfam" id="PF00352">
    <property type="entry name" value="TBP"/>
    <property type="match status" value="2"/>
</dbReference>
<name>X1KS54_9ZZZZ</name>
<dbReference type="PRINTS" id="PR00686">
    <property type="entry name" value="TIFACTORIID"/>
</dbReference>
<dbReference type="InterPro" id="IPR012295">
    <property type="entry name" value="TBP_dom_sf"/>
</dbReference>
<keyword evidence="2" id="KW-0238">DNA-binding</keyword>
<evidence type="ECO:0008006" key="5">
    <source>
        <dbReference type="Google" id="ProtNLM"/>
    </source>
</evidence>
<accession>X1KS54</accession>
<dbReference type="EMBL" id="BARV01007582">
    <property type="protein sequence ID" value="GAI09922.1"/>
    <property type="molecule type" value="Genomic_DNA"/>
</dbReference>
<reference evidence="4" key="1">
    <citation type="journal article" date="2014" name="Front. Microbiol.">
        <title>High frequency of phylogenetically diverse reductive dehalogenase-homologous genes in deep subseafloor sedimentary metagenomes.</title>
        <authorList>
            <person name="Kawai M."/>
            <person name="Futagami T."/>
            <person name="Toyoda A."/>
            <person name="Takaki Y."/>
            <person name="Nishi S."/>
            <person name="Hori S."/>
            <person name="Arai W."/>
            <person name="Tsubouchi T."/>
            <person name="Morono Y."/>
            <person name="Uchiyama I."/>
            <person name="Ito T."/>
            <person name="Fujiyama A."/>
            <person name="Inagaki F."/>
            <person name="Takami H."/>
        </authorList>
    </citation>
    <scope>NUCLEOTIDE SEQUENCE</scope>
    <source>
        <strain evidence="4">Expedition CK06-06</strain>
    </source>
</reference>
<proteinExistence type="inferred from homology"/>
<organism evidence="4">
    <name type="scientific">marine sediment metagenome</name>
    <dbReference type="NCBI Taxonomy" id="412755"/>
    <lineage>
        <taxon>unclassified sequences</taxon>
        <taxon>metagenomes</taxon>
        <taxon>ecological metagenomes</taxon>
    </lineage>
</organism>
<comment type="caution">
    <text evidence="4">The sequence shown here is derived from an EMBL/GenBank/DDBJ whole genome shotgun (WGS) entry which is preliminary data.</text>
</comment>
<dbReference type="AlphaFoldDB" id="X1KS54"/>
<dbReference type="InterPro" id="IPR000814">
    <property type="entry name" value="TBP"/>
</dbReference>
<evidence type="ECO:0000256" key="1">
    <source>
        <dbReference type="ARBA" id="ARBA00005560"/>
    </source>
</evidence>
<dbReference type="GO" id="GO:0003677">
    <property type="term" value="F:DNA binding"/>
    <property type="evidence" value="ECO:0007669"/>
    <property type="project" value="UniProtKB-KW"/>
</dbReference>
<evidence type="ECO:0000313" key="4">
    <source>
        <dbReference type="EMBL" id="GAI09922.1"/>
    </source>
</evidence>
<dbReference type="Gene3D" id="3.30.310.10">
    <property type="entry name" value="TATA-Binding Protein"/>
    <property type="match status" value="2"/>
</dbReference>
<dbReference type="GO" id="GO:0006352">
    <property type="term" value="P:DNA-templated transcription initiation"/>
    <property type="evidence" value="ECO:0007669"/>
    <property type="project" value="InterPro"/>
</dbReference>
<protein>
    <recommendedName>
        <fullName evidence="5">TATA-box-binding protein</fullName>
    </recommendedName>
</protein>
<keyword evidence="3" id="KW-0804">Transcription</keyword>
<comment type="similarity">
    <text evidence="1">Belongs to the TBP family.</text>
</comment>
<dbReference type="SUPFAM" id="SSF55945">
    <property type="entry name" value="TATA-box binding protein-like"/>
    <property type="match status" value="2"/>
</dbReference>
<gene>
    <name evidence="4" type="ORF">S06H3_15405</name>
</gene>
<feature type="non-terminal residue" evidence="4">
    <location>
        <position position="143"/>
    </location>
</feature>
<evidence type="ECO:0000256" key="3">
    <source>
        <dbReference type="ARBA" id="ARBA00023163"/>
    </source>
</evidence>
<evidence type="ECO:0000256" key="2">
    <source>
        <dbReference type="ARBA" id="ARBA00023125"/>
    </source>
</evidence>
<dbReference type="PANTHER" id="PTHR10126">
    <property type="entry name" value="TATA-BOX BINDING PROTEIN"/>
    <property type="match status" value="1"/>
</dbReference>